<dbReference type="Pfam" id="PF05013">
    <property type="entry name" value="FGase"/>
    <property type="match status" value="1"/>
</dbReference>
<dbReference type="RefSeq" id="WP_347918412.1">
    <property type="nucleotide sequence ID" value="NZ_JBDXMX010000001.1"/>
</dbReference>
<sequence>MNDPTQPTGPAAGHDDAGDGLLSVVGPWDGRVIFTAVHAGHDLRPEVRDLMILDEAARWREEDPHTERLGAGLESGMVMHRSRFEVDLNRPRDTSVYLEPDDSWGLDVWAGGRLPEEVAERSRQVHDAWYAELERRLSVMSERGPFVVFDLHSYNHRRDGPESDPAPAEDNPDVNIGTGPLDREPWDPVVEAFTRSLSAEVIPATGERLDVRENVRFWGQNESRWTHRLFPDTACVLALEFKKTFMDEWTGALDEEHLGQLAAALARTVPAVTAALEEVEVPTP</sequence>
<protein>
    <submittedName>
        <fullName evidence="1">N-formylglutamate amidohydrolase</fullName>
    </submittedName>
</protein>
<comment type="caution">
    <text evidence="1">The sequence shown here is derived from an EMBL/GenBank/DDBJ whole genome shotgun (WGS) entry which is preliminary data.</text>
</comment>
<dbReference type="Gene3D" id="3.40.630.40">
    <property type="entry name" value="Zn-dependent exopeptidases"/>
    <property type="match status" value="1"/>
</dbReference>
<accession>A0ABV0IE19</accession>
<keyword evidence="2" id="KW-1185">Reference proteome</keyword>
<reference evidence="1 2" key="1">
    <citation type="submission" date="2024-05" db="EMBL/GenBank/DDBJ databases">
        <authorList>
            <person name="Yi C."/>
        </authorList>
    </citation>
    <scope>NUCLEOTIDE SEQUENCE [LARGE SCALE GENOMIC DNA]</scope>
    <source>
        <strain evidence="1 2">XS13</strain>
    </source>
</reference>
<dbReference type="SUPFAM" id="SSF53187">
    <property type="entry name" value="Zn-dependent exopeptidases"/>
    <property type="match status" value="1"/>
</dbReference>
<dbReference type="EMBL" id="JBDXMX010000001">
    <property type="protein sequence ID" value="MEO9246401.1"/>
    <property type="molecule type" value="Genomic_DNA"/>
</dbReference>
<name>A0ABV0IE19_9MICC</name>
<evidence type="ECO:0000313" key="1">
    <source>
        <dbReference type="EMBL" id="MEO9246401.1"/>
    </source>
</evidence>
<evidence type="ECO:0000313" key="2">
    <source>
        <dbReference type="Proteomes" id="UP001484097"/>
    </source>
</evidence>
<proteinExistence type="predicted"/>
<organism evidence="1 2">
    <name type="scientific">Citricoccus nitrophenolicus</name>
    <dbReference type="NCBI Taxonomy" id="863575"/>
    <lineage>
        <taxon>Bacteria</taxon>
        <taxon>Bacillati</taxon>
        <taxon>Actinomycetota</taxon>
        <taxon>Actinomycetes</taxon>
        <taxon>Micrococcales</taxon>
        <taxon>Micrococcaceae</taxon>
        <taxon>Citricoccus</taxon>
    </lineage>
</organism>
<gene>
    <name evidence="1" type="ORF">ABDK96_01745</name>
</gene>
<dbReference type="Proteomes" id="UP001484097">
    <property type="component" value="Unassembled WGS sequence"/>
</dbReference>
<dbReference type="InterPro" id="IPR007709">
    <property type="entry name" value="N-FG_amidohydro"/>
</dbReference>